<evidence type="ECO:0000313" key="5">
    <source>
        <dbReference type="Proteomes" id="UP001281024"/>
    </source>
</evidence>
<dbReference type="InterPro" id="IPR025309">
    <property type="entry name" value="KTSC_dom"/>
</dbReference>
<reference evidence="2" key="2">
    <citation type="submission" date="2019-10" db="EMBL/GenBank/DDBJ databases">
        <title>Malate fermentation in French cider.</title>
        <authorList>
            <person name="Cousin F.J."/>
            <person name="Medina Fernandez S."/>
            <person name="Misery B."/>
            <person name="Laplace J.-M."/>
            <person name="Cretenet M."/>
        </authorList>
    </citation>
    <scope>NUCLEOTIDE SEQUENCE</scope>
    <source>
        <strain evidence="2">UCMA15129</strain>
    </source>
</reference>
<dbReference type="Proteomes" id="UP001281024">
    <property type="component" value="Unassembled WGS sequence"/>
</dbReference>
<dbReference type="Pfam" id="PF13619">
    <property type="entry name" value="KTSC"/>
    <property type="match status" value="1"/>
</dbReference>
<evidence type="ECO:0000259" key="1">
    <source>
        <dbReference type="Pfam" id="PF13619"/>
    </source>
</evidence>
<feature type="domain" description="KTSC" evidence="1">
    <location>
        <begin position="8"/>
        <end position="63"/>
    </location>
</feature>
<name>A0A483BA82_OENOE</name>
<reference evidence="3 4" key="1">
    <citation type="submission" date="2018-08" db="EMBL/GenBank/DDBJ databases">
        <authorList>
            <person name="Lorentzen P. G. S. M."/>
        </authorList>
    </citation>
    <scope>NUCLEOTIDE SEQUENCE [LARGE SCALE GENOMIC DNA]</scope>
    <source>
        <strain evidence="3 4">CRBO_1381</strain>
    </source>
</reference>
<dbReference type="RefSeq" id="WP_002818550.1">
    <property type="nucleotide sequence ID" value="NZ_CP014324.1"/>
</dbReference>
<organism evidence="2 5">
    <name type="scientific">Oenococcus oeni</name>
    <name type="common">Leuconostoc oenos</name>
    <dbReference type="NCBI Taxonomy" id="1247"/>
    <lineage>
        <taxon>Bacteria</taxon>
        <taxon>Bacillati</taxon>
        <taxon>Bacillota</taxon>
        <taxon>Bacilli</taxon>
        <taxon>Lactobacillales</taxon>
        <taxon>Lactobacillaceae</taxon>
        <taxon>Oenococcus</taxon>
    </lineage>
</organism>
<dbReference type="EMBL" id="LR031358">
    <property type="protein sequence ID" value="VDB97738.1"/>
    <property type="molecule type" value="Genomic_DNA"/>
</dbReference>
<evidence type="ECO:0000313" key="4">
    <source>
        <dbReference type="Proteomes" id="UP000294726"/>
    </source>
</evidence>
<accession>A0A483BA82</accession>
<gene>
    <name evidence="2" type="ORF">GA838_08455</name>
    <name evidence="3" type="ORF">OENI_0670</name>
</gene>
<proteinExistence type="predicted"/>
<evidence type="ECO:0000313" key="2">
    <source>
        <dbReference type="EMBL" id="MDV7715757.1"/>
    </source>
</evidence>
<protein>
    <submittedName>
        <fullName evidence="2">KTSC domain-containing protein</fullName>
    </submittedName>
</protein>
<dbReference type="AlphaFoldDB" id="A0A483BA82"/>
<dbReference type="GeneID" id="75066213"/>
<sequence length="69" mass="8216">MEFRKVMSNNINHVGYDQNTGKLTVIFRDGRVYSYGNIAFKTYYSFINATSIGRYFAIYIKHRPYQRGY</sequence>
<dbReference type="EMBL" id="WERV01000007">
    <property type="protein sequence ID" value="MDV7715757.1"/>
    <property type="molecule type" value="Genomic_DNA"/>
</dbReference>
<evidence type="ECO:0000313" key="3">
    <source>
        <dbReference type="EMBL" id="VDB97738.1"/>
    </source>
</evidence>
<dbReference type="Proteomes" id="UP000294726">
    <property type="component" value="Chromosome"/>
</dbReference>